<dbReference type="AlphaFoldDB" id="A0AA41WU43"/>
<gene>
    <name evidence="4" type="ORF">NKG59_19775</name>
</gene>
<evidence type="ECO:0000313" key="5">
    <source>
        <dbReference type="Proteomes" id="UP001162793"/>
    </source>
</evidence>
<feature type="chain" id="PRO_5041261051" evidence="1">
    <location>
        <begin position="36"/>
        <end position="543"/>
    </location>
</feature>
<keyword evidence="1" id="KW-0732">Signal</keyword>
<dbReference type="Proteomes" id="UP001162793">
    <property type="component" value="Unassembled WGS sequence"/>
</dbReference>
<feature type="domain" description="DUF4139" evidence="2">
    <location>
        <begin position="220"/>
        <end position="535"/>
    </location>
</feature>
<accession>A0AA41WU43</accession>
<dbReference type="EMBL" id="JAMYWC010000006">
    <property type="protein sequence ID" value="MCP1174606.1"/>
    <property type="molecule type" value="Genomic_DNA"/>
</dbReference>
<sequence>MKTKPAAAARFQHRQRVACTALGAIASAAAVTAQAATPSRITDVTLYPDSATVVRTATVAAGARSVELTCLPMTFDADSLRVESDSSIRVGDVRVESIPSEGSGCARTALDAQIRTLEDQRAALGVQIQANALSASYLKAVSERTGGDGRAPATDFSTLGRATDALARNAQDVFTRQEQLKKRDAELKAQLDALQRTHGSASSTLRTVRVAVAAPRGGELRISYQTSRAGWRPAYQASVDSVRSNVVVERQATLAQSTGEDWRGVHLRLSTGQPRNTPRGPEPYAWQLDIQPPPRAMPYPAAPAAAMAPAPKARFGRNNEQREADGEPLFEVNAVQTAFATEFDVPGAAELPSDAQKITLTLASETLPAKLAARSTPRMDTTAYLVATVDRPEGIWPAGNMQLRRDGAVVGSTQWNPAGEDQKVTLPFGRDDLVNVVVETPKTFQRSVGLLDNRNERQLAALYTVRNRHRDAIDVQILEATPVSQSDDIKVRSTFSPEPAKRNWERRPGVIAWEQTIPAGESARFSADYLITYPKDARITGLR</sequence>
<evidence type="ECO:0000259" key="2">
    <source>
        <dbReference type="Pfam" id="PF13598"/>
    </source>
</evidence>
<protein>
    <submittedName>
        <fullName evidence="4">DUF4139 domain-containing protein</fullName>
    </submittedName>
</protein>
<dbReference type="NCBIfam" id="TIGR02231">
    <property type="entry name" value="mucoidy inhibitor MuiA family protein"/>
    <property type="match status" value="1"/>
</dbReference>
<evidence type="ECO:0000256" key="1">
    <source>
        <dbReference type="SAM" id="SignalP"/>
    </source>
</evidence>
<feature type="domain" description="DUF4140" evidence="3">
    <location>
        <begin position="44"/>
        <end position="132"/>
    </location>
</feature>
<evidence type="ECO:0000259" key="3">
    <source>
        <dbReference type="Pfam" id="PF13600"/>
    </source>
</evidence>
<comment type="caution">
    <text evidence="4">The sequence shown here is derived from an EMBL/GenBank/DDBJ whole genome shotgun (WGS) entry which is preliminary data.</text>
</comment>
<feature type="signal peptide" evidence="1">
    <location>
        <begin position="1"/>
        <end position="35"/>
    </location>
</feature>
<dbReference type="RefSeq" id="WP_253540190.1">
    <property type="nucleotide sequence ID" value="NZ_JAMYWC010000006.1"/>
</dbReference>
<dbReference type="InterPro" id="IPR037291">
    <property type="entry name" value="DUF4139"/>
</dbReference>
<dbReference type="Pfam" id="PF13600">
    <property type="entry name" value="DUF4140"/>
    <property type="match status" value="1"/>
</dbReference>
<keyword evidence="5" id="KW-1185">Reference proteome</keyword>
<dbReference type="Pfam" id="PF13598">
    <property type="entry name" value="DUF4139"/>
    <property type="match status" value="1"/>
</dbReference>
<proteinExistence type="predicted"/>
<name>A0AA41WU43_9RALS</name>
<evidence type="ECO:0000313" key="4">
    <source>
        <dbReference type="EMBL" id="MCP1174606.1"/>
    </source>
</evidence>
<organism evidence="4 5">
    <name type="scientific">Ralstonia chuxiongensis</name>
    <dbReference type="NCBI Taxonomy" id="2957504"/>
    <lineage>
        <taxon>Bacteria</taxon>
        <taxon>Pseudomonadati</taxon>
        <taxon>Pseudomonadota</taxon>
        <taxon>Betaproteobacteria</taxon>
        <taxon>Burkholderiales</taxon>
        <taxon>Burkholderiaceae</taxon>
        <taxon>Ralstonia</taxon>
    </lineage>
</organism>
<dbReference type="InterPro" id="IPR025554">
    <property type="entry name" value="DUF4140"/>
</dbReference>
<dbReference type="PANTHER" id="PTHR31005">
    <property type="entry name" value="DUF4139 DOMAIN-CONTAINING PROTEIN"/>
    <property type="match status" value="1"/>
</dbReference>
<reference evidence="5" key="1">
    <citation type="journal article" date="2023" name="Front. Microbiol.">
        <title>Ralstonia chuxiongensis sp. nov., Ralstonia mojiangensis sp. nov., and Ralstonia soli sp. nov., isolated from tobacco fields, are three novel species in the family Burkholderiaceae.</title>
        <authorList>
            <person name="Lu C.H."/>
            <person name="Zhang Y.Y."/>
            <person name="Jiang N."/>
            <person name="Chen W."/>
            <person name="Shao X."/>
            <person name="Zhao Z.M."/>
            <person name="Lu W.L."/>
            <person name="Hu X."/>
            <person name="Xi Y.X."/>
            <person name="Zou S.Y."/>
            <person name="Wei Q.J."/>
            <person name="Lin Z.L."/>
            <person name="Gong L."/>
            <person name="Gai X.T."/>
            <person name="Zhang L.Q."/>
            <person name="Li J.Y."/>
            <person name="Jin Y."/>
            <person name="Xia Z.Y."/>
        </authorList>
    </citation>
    <scope>NUCLEOTIDE SEQUENCE [LARGE SCALE GENOMIC DNA]</scope>
    <source>
        <strain evidence="5">21YRMH01-3</strain>
    </source>
</reference>
<dbReference type="PANTHER" id="PTHR31005:SF8">
    <property type="entry name" value="DUF4139 DOMAIN-CONTAINING PROTEIN"/>
    <property type="match status" value="1"/>
</dbReference>
<dbReference type="InterPro" id="IPR011935">
    <property type="entry name" value="CHP02231"/>
</dbReference>